<dbReference type="EMBL" id="JAQIZZ010000006">
    <property type="protein sequence ID" value="KAJ5537879.1"/>
    <property type="molecule type" value="Genomic_DNA"/>
</dbReference>
<dbReference type="InterPro" id="IPR051911">
    <property type="entry name" value="SDR_oxidoreductase"/>
</dbReference>
<sequence length="298" mass="31879">MPSFQIQQPEMTGQLTWLVTGCTSGMGESLVHAILAAGDRVIATGRRRESSGIERLASLKDAGAAVMELDVTASEDVIKAKVDEAWSLYGHVDVLINNAGYIDVGVFEEVDEASLVRSLRTNAIGPLNLTRAFLPYMRSRGTGTVLFMSSVGAYYGAPGASTYSGAKGLLESLVPNIAAEIAPFGLRTCMLTPGLFRTNVWTPGNILYRAPNIIPEYEEVNRGIKDLCKNGDGNQPGDPRKAADIIIEAVKGEGRCEGMTLPPWLPLGADGVQAIRDNSEAKSKVCNAWEIIASATDF</sequence>
<dbReference type="SMART" id="SM00822">
    <property type="entry name" value="PKS_KR"/>
    <property type="match status" value="1"/>
</dbReference>
<reference evidence="5 6" key="1">
    <citation type="journal article" date="2023" name="IMA Fungus">
        <title>Comparative genomic study of the Penicillium genus elucidates a diverse pangenome and 15 lateral gene transfer events.</title>
        <authorList>
            <person name="Petersen C."/>
            <person name="Sorensen T."/>
            <person name="Nielsen M.R."/>
            <person name="Sondergaard T.E."/>
            <person name="Sorensen J.L."/>
            <person name="Fitzpatrick D.A."/>
            <person name="Frisvad J.C."/>
            <person name="Nielsen K.L."/>
        </authorList>
    </citation>
    <scope>NUCLEOTIDE SEQUENCE [LARGE SCALE GENOMIC DNA]</scope>
    <source>
        <strain evidence="5 6">IBT 35679</strain>
    </source>
</reference>
<keyword evidence="6" id="KW-1185">Reference proteome</keyword>
<evidence type="ECO:0000256" key="2">
    <source>
        <dbReference type="ARBA" id="ARBA00023002"/>
    </source>
</evidence>
<protein>
    <recommendedName>
        <fullName evidence="4">Ketoreductase domain-containing protein</fullName>
    </recommendedName>
</protein>
<feature type="domain" description="Ketoreductase" evidence="4">
    <location>
        <begin position="15"/>
        <end position="182"/>
    </location>
</feature>
<dbReference type="InterPro" id="IPR036291">
    <property type="entry name" value="NAD(P)-bd_dom_sf"/>
</dbReference>
<dbReference type="PANTHER" id="PTHR43976:SF16">
    <property type="entry name" value="SHORT-CHAIN DEHYDROGENASE_REDUCTASE FAMILY PROTEIN"/>
    <property type="match status" value="1"/>
</dbReference>
<dbReference type="PANTHER" id="PTHR43976">
    <property type="entry name" value="SHORT CHAIN DEHYDROGENASE"/>
    <property type="match status" value="1"/>
</dbReference>
<dbReference type="PRINTS" id="PR00080">
    <property type="entry name" value="SDRFAMILY"/>
</dbReference>
<dbReference type="Pfam" id="PF00106">
    <property type="entry name" value="adh_short"/>
    <property type="match status" value="1"/>
</dbReference>
<evidence type="ECO:0000256" key="1">
    <source>
        <dbReference type="ARBA" id="ARBA00006484"/>
    </source>
</evidence>
<dbReference type="InterPro" id="IPR002347">
    <property type="entry name" value="SDR_fam"/>
</dbReference>
<evidence type="ECO:0000256" key="3">
    <source>
        <dbReference type="RuleBase" id="RU000363"/>
    </source>
</evidence>
<organism evidence="5 6">
    <name type="scientific">Penicillium frequentans</name>
    <dbReference type="NCBI Taxonomy" id="3151616"/>
    <lineage>
        <taxon>Eukaryota</taxon>
        <taxon>Fungi</taxon>
        <taxon>Dikarya</taxon>
        <taxon>Ascomycota</taxon>
        <taxon>Pezizomycotina</taxon>
        <taxon>Eurotiomycetes</taxon>
        <taxon>Eurotiomycetidae</taxon>
        <taxon>Eurotiales</taxon>
        <taxon>Aspergillaceae</taxon>
        <taxon>Penicillium</taxon>
    </lineage>
</organism>
<dbReference type="GO" id="GO:0016491">
    <property type="term" value="F:oxidoreductase activity"/>
    <property type="evidence" value="ECO:0007669"/>
    <property type="project" value="UniProtKB-KW"/>
</dbReference>
<accession>A0AAD6CUX5</accession>
<dbReference type="Gene3D" id="3.40.50.720">
    <property type="entry name" value="NAD(P)-binding Rossmann-like Domain"/>
    <property type="match status" value="1"/>
</dbReference>
<dbReference type="CDD" id="cd05374">
    <property type="entry name" value="17beta-HSD-like_SDR_c"/>
    <property type="match status" value="1"/>
</dbReference>
<dbReference type="Proteomes" id="UP001220324">
    <property type="component" value="Unassembled WGS sequence"/>
</dbReference>
<comment type="caution">
    <text evidence="5">The sequence shown here is derived from an EMBL/GenBank/DDBJ whole genome shotgun (WGS) entry which is preliminary data.</text>
</comment>
<dbReference type="AlphaFoldDB" id="A0AAD6CUX5"/>
<dbReference type="SUPFAM" id="SSF51735">
    <property type="entry name" value="NAD(P)-binding Rossmann-fold domains"/>
    <property type="match status" value="1"/>
</dbReference>
<evidence type="ECO:0000313" key="5">
    <source>
        <dbReference type="EMBL" id="KAJ5537879.1"/>
    </source>
</evidence>
<keyword evidence="2" id="KW-0560">Oxidoreductase</keyword>
<dbReference type="PRINTS" id="PR00081">
    <property type="entry name" value="GDHRDH"/>
</dbReference>
<evidence type="ECO:0000313" key="6">
    <source>
        <dbReference type="Proteomes" id="UP001220324"/>
    </source>
</evidence>
<name>A0AAD6CUX5_9EURO</name>
<proteinExistence type="inferred from homology"/>
<dbReference type="InterPro" id="IPR057326">
    <property type="entry name" value="KR_dom"/>
</dbReference>
<gene>
    <name evidence="5" type="ORF">N7494_007358</name>
</gene>
<evidence type="ECO:0000259" key="4">
    <source>
        <dbReference type="SMART" id="SM00822"/>
    </source>
</evidence>
<comment type="similarity">
    <text evidence="1 3">Belongs to the short-chain dehydrogenases/reductases (SDR) family.</text>
</comment>